<proteinExistence type="predicted"/>
<protein>
    <submittedName>
        <fullName evidence="2">Uncharacterized protein</fullName>
    </submittedName>
</protein>
<name>A0AAD6MTB5_9EURO</name>
<feature type="region of interest" description="Disordered" evidence="1">
    <location>
        <begin position="152"/>
        <end position="171"/>
    </location>
</feature>
<reference evidence="2" key="1">
    <citation type="journal article" date="2023" name="IMA Fungus">
        <title>Comparative genomic study of the Penicillium genus elucidates a diverse pangenome and 15 lateral gene transfer events.</title>
        <authorList>
            <person name="Petersen C."/>
            <person name="Sorensen T."/>
            <person name="Nielsen M.R."/>
            <person name="Sondergaard T.E."/>
            <person name="Sorensen J.L."/>
            <person name="Fitzpatrick D.A."/>
            <person name="Frisvad J.C."/>
            <person name="Nielsen K.L."/>
        </authorList>
    </citation>
    <scope>NUCLEOTIDE SEQUENCE</scope>
    <source>
        <strain evidence="2">IBT 17514</strain>
    </source>
</reference>
<feature type="region of interest" description="Disordered" evidence="1">
    <location>
        <begin position="41"/>
        <end position="99"/>
    </location>
</feature>
<dbReference type="EMBL" id="JAQJAN010000013">
    <property type="protein sequence ID" value="KAJ5712744.1"/>
    <property type="molecule type" value="Genomic_DNA"/>
</dbReference>
<comment type="caution">
    <text evidence="2">The sequence shown here is derived from an EMBL/GenBank/DDBJ whole genome shotgun (WGS) entry which is preliminary data.</text>
</comment>
<sequence>MSPLTITNMQCTKHRIPYGIWRLRVFHGIFGPSYKSQSLRHFSTSKPCQDESKPQNETPIPPSQRLPQSPLITHPRPGPGKNLSPKLPPSIDGPEPLAKNPWAQALASPMRSCTVSGARLPRDLMGDWGLVQRPKTDDLYLLPVDYLKDSLQKSSTNKGKGEQEADGKMDDAIKSGKSNTRRQLVFKMLNAIPFLRLMMKPLGRPGGKKPPVSRLIPFRWRHPQGPITQREEKQLVWMDNMPQYLLRHMRRDLSKRLVSACLQSNTLGAANGVWSVIDMQGYSTSALLQGLQGLRSVINMECGAVILLGEEQVEGNAGVAGLESFPESVTIPQIERGVPVFDLSVLLSTSELAELRQSVPHFQHSALFFRPNNKAVRDLMLSLWKLKQYLVEDPELERANLK</sequence>
<keyword evidence="3" id="KW-1185">Reference proteome</keyword>
<gene>
    <name evidence="2" type="ORF">N7493_009212</name>
</gene>
<organism evidence="2 3">
    <name type="scientific">Penicillium malachiteum</name>
    <dbReference type="NCBI Taxonomy" id="1324776"/>
    <lineage>
        <taxon>Eukaryota</taxon>
        <taxon>Fungi</taxon>
        <taxon>Dikarya</taxon>
        <taxon>Ascomycota</taxon>
        <taxon>Pezizomycotina</taxon>
        <taxon>Eurotiomycetes</taxon>
        <taxon>Eurotiomycetidae</taxon>
        <taxon>Eurotiales</taxon>
        <taxon>Aspergillaceae</taxon>
        <taxon>Penicillium</taxon>
    </lineage>
</organism>
<reference evidence="2" key="2">
    <citation type="submission" date="2023-01" db="EMBL/GenBank/DDBJ databases">
        <authorList>
            <person name="Petersen C."/>
        </authorList>
    </citation>
    <scope>NUCLEOTIDE SEQUENCE</scope>
    <source>
        <strain evidence="2">IBT 17514</strain>
    </source>
</reference>
<evidence type="ECO:0000256" key="1">
    <source>
        <dbReference type="SAM" id="MobiDB-lite"/>
    </source>
</evidence>
<accession>A0AAD6MTB5</accession>
<dbReference type="Proteomes" id="UP001215712">
    <property type="component" value="Unassembled WGS sequence"/>
</dbReference>
<evidence type="ECO:0000313" key="3">
    <source>
        <dbReference type="Proteomes" id="UP001215712"/>
    </source>
</evidence>
<feature type="compositionally biased region" description="Basic and acidic residues" evidence="1">
    <location>
        <begin position="159"/>
        <end position="171"/>
    </location>
</feature>
<dbReference type="AlphaFoldDB" id="A0AAD6MTB5"/>
<evidence type="ECO:0000313" key="2">
    <source>
        <dbReference type="EMBL" id="KAJ5712744.1"/>
    </source>
</evidence>